<dbReference type="GO" id="GO:0016811">
    <property type="term" value="F:hydrolase activity, acting on carbon-nitrogen (but not peptide) bonds, in linear amides"/>
    <property type="evidence" value="ECO:0007669"/>
    <property type="project" value="TreeGrafter"/>
</dbReference>
<gene>
    <name evidence="1" type="ORF">H3Z82_11745</name>
</gene>
<dbReference type="PANTHER" id="PTHR12993">
    <property type="entry name" value="N-ACETYLGLUCOSAMINYL-PHOSPHATIDYLINOSITOL DE-N-ACETYLASE-RELATED"/>
    <property type="match status" value="1"/>
</dbReference>
<organism evidence="1 2">
    <name type="scientific">Gelidibacter maritimus</name>
    <dbReference type="NCBI Taxonomy" id="2761487"/>
    <lineage>
        <taxon>Bacteria</taxon>
        <taxon>Pseudomonadati</taxon>
        <taxon>Bacteroidota</taxon>
        <taxon>Flavobacteriia</taxon>
        <taxon>Flavobacteriales</taxon>
        <taxon>Flavobacteriaceae</taxon>
        <taxon>Gelidibacter</taxon>
    </lineage>
</organism>
<dbReference type="PANTHER" id="PTHR12993:SF11">
    <property type="entry name" value="N-ACETYLGLUCOSAMINYL-PHOSPHATIDYLINOSITOL DE-N-ACETYLASE"/>
    <property type="match status" value="1"/>
</dbReference>
<dbReference type="RefSeq" id="WP_182205696.1">
    <property type="nucleotide sequence ID" value="NZ_JACGLT010000008.1"/>
</dbReference>
<dbReference type="InterPro" id="IPR024078">
    <property type="entry name" value="LmbE-like_dom_sf"/>
</dbReference>
<dbReference type="Proteomes" id="UP000541857">
    <property type="component" value="Unassembled WGS sequence"/>
</dbReference>
<comment type="caution">
    <text evidence="1">The sequence shown here is derived from an EMBL/GenBank/DDBJ whole genome shotgun (WGS) entry which is preliminary data.</text>
</comment>
<protein>
    <submittedName>
        <fullName evidence="1">PIG-L family deacetylase</fullName>
    </submittedName>
</protein>
<dbReference type="AlphaFoldDB" id="A0A7W2R470"/>
<keyword evidence="2" id="KW-1185">Reference proteome</keyword>
<dbReference type="Gene3D" id="3.40.50.10320">
    <property type="entry name" value="LmbE-like"/>
    <property type="match status" value="1"/>
</dbReference>
<name>A0A7W2R470_9FLAO</name>
<accession>A0A7W2R470</accession>
<evidence type="ECO:0000313" key="2">
    <source>
        <dbReference type="Proteomes" id="UP000541857"/>
    </source>
</evidence>
<proteinExistence type="predicted"/>
<dbReference type="SUPFAM" id="SSF102588">
    <property type="entry name" value="LmbE-like"/>
    <property type="match status" value="1"/>
</dbReference>
<dbReference type="InterPro" id="IPR003737">
    <property type="entry name" value="GlcNAc_PI_deacetylase-related"/>
</dbReference>
<dbReference type="EMBL" id="JACGLT010000008">
    <property type="protein sequence ID" value="MBA6153403.1"/>
    <property type="molecule type" value="Genomic_DNA"/>
</dbReference>
<dbReference type="Pfam" id="PF02585">
    <property type="entry name" value="PIG-L"/>
    <property type="match status" value="1"/>
</dbReference>
<sequence length="224" mass="25400">MSKNVIIISAHPDDEILGVGGTLLKHKMNGDSIYWLITTTAYEKDGFSEEFLKSRQEEIKQVAKELGIVKTFILPYPTMALSSSSLITMVPEISKIFTEVEPEVIYCLNRSDAHSDHRVTFNAVMACTKSFRYPYIKKVYMYECLSETEFAPVLAEKAFLPNHYVDISDYMEDKLRIMGIYKSELGIHPFPRSLKNIEALATYRGASAGVIYAEAFQLVKSIDK</sequence>
<reference evidence="1 2" key="1">
    <citation type="submission" date="2020-07" db="EMBL/GenBank/DDBJ databases">
        <title>Bacterium isolated from marine sediment.</title>
        <authorList>
            <person name="Shang D."/>
        </authorList>
    </citation>
    <scope>NUCLEOTIDE SEQUENCE [LARGE SCALE GENOMIC DNA]</scope>
    <source>
        <strain evidence="1 2">F6074</strain>
    </source>
</reference>
<evidence type="ECO:0000313" key="1">
    <source>
        <dbReference type="EMBL" id="MBA6153403.1"/>
    </source>
</evidence>